<accession>A0ACB7ET24</accession>
<sequence>MVIDYTQCFDNGDFVTVLSAPTEETPTASTATPGPHVRTKRCSCANFLDKECVYFCHLDIIWVNTPERVVSYGLGGEPRTRRAVADSVVTSSGPRCRCFRLNDNICRNFCRLEQHLRFETVPDSVIRSAEGDTCFETQCKHKLAPDTGRIKRGGKGFRSMGPSASVEPRGRQCRAPVRCHVGFMAVLSLSAAEQRAFTTGLHQMNKLETYMDEKFITRAFSTMGEQVINVRIIRNKMTGGALGYCFVEMTDEATAERCLRKINGKALPGANPPTRFKLNRATFGKQDGGQMYSLFVGDLTPEVDDGMLYEFFYNRYPSCRGGKVVLDSMGNSKGCGFVQFPDERLQKRALEECQGAVGLGGKPLRLSLAANNLRNRQQQQQQQQPSSEHRSWQSSSGYRNNYDQYNHYQQQAYPGYYPSWGYDQTGGSYGYNYQQYDYTQYPPPLESESETIQDSELEADPSLELDVVEANRKFMEHSEELYDALIECHWQPAELSTEQDCMTSSLPEPIYC</sequence>
<organism evidence="1 2">
    <name type="scientific">Nibea albiflora</name>
    <name type="common">Yellow drum</name>
    <name type="synonym">Corvina albiflora</name>
    <dbReference type="NCBI Taxonomy" id="240163"/>
    <lineage>
        <taxon>Eukaryota</taxon>
        <taxon>Metazoa</taxon>
        <taxon>Chordata</taxon>
        <taxon>Craniata</taxon>
        <taxon>Vertebrata</taxon>
        <taxon>Euteleostomi</taxon>
        <taxon>Actinopterygii</taxon>
        <taxon>Neopterygii</taxon>
        <taxon>Teleostei</taxon>
        <taxon>Neoteleostei</taxon>
        <taxon>Acanthomorphata</taxon>
        <taxon>Eupercaria</taxon>
        <taxon>Sciaenidae</taxon>
        <taxon>Nibea</taxon>
    </lineage>
</organism>
<proteinExistence type="predicted"/>
<protein>
    <submittedName>
        <fullName evidence="1">tRNA selenocysteine 1-associated protein 1</fullName>
    </submittedName>
</protein>
<gene>
    <name evidence="1" type="primary">TRNAU1AP</name>
    <name evidence="1" type="ORF">GBF38_011400</name>
</gene>
<evidence type="ECO:0000313" key="1">
    <source>
        <dbReference type="EMBL" id="KAG8005375.1"/>
    </source>
</evidence>
<comment type="caution">
    <text evidence="1">The sequence shown here is derived from an EMBL/GenBank/DDBJ whole genome shotgun (WGS) entry which is preliminary data.</text>
</comment>
<keyword evidence="2" id="KW-1185">Reference proteome</keyword>
<name>A0ACB7ET24_NIBAL</name>
<dbReference type="Proteomes" id="UP000805704">
    <property type="component" value="Chromosome 23"/>
</dbReference>
<dbReference type="EMBL" id="CM024811">
    <property type="protein sequence ID" value="KAG8005375.1"/>
    <property type="molecule type" value="Genomic_DNA"/>
</dbReference>
<evidence type="ECO:0000313" key="2">
    <source>
        <dbReference type="Proteomes" id="UP000805704"/>
    </source>
</evidence>
<reference evidence="1" key="1">
    <citation type="submission" date="2020-04" db="EMBL/GenBank/DDBJ databases">
        <title>A chromosome-scale assembly and high-density genetic map of the yellow drum (Nibea albiflora) genome.</title>
        <authorList>
            <person name="Xu D."/>
            <person name="Zhang W."/>
            <person name="Chen R."/>
            <person name="Tan P."/>
            <person name="Wang L."/>
            <person name="Song H."/>
            <person name="Tian L."/>
            <person name="Zhu Q."/>
            <person name="Wang B."/>
        </authorList>
    </citation>
    <scope>NUCLEOTIDE SEQUENCE</scope>
    <source>
        <strain evidence="1">ZJHYS-2018</strain>
    </source>
</reference>